<sequence>MIVAPSILEQHQSLGVPAEETARCIGIVTRCPLELRLKKAKGAVNWKAVLSYRDKKKEFVDTSLVENYIEEGQNELAGKGVGICDELITLEVMSPDVCNLTLIDLPGIARVPVQGQPENIEKQI</sequence>
<dbReference type="SUPFAM" id="SSF52540">
    <property type="entry name" value="P-loop containing nucleoside triphosphate hydrolases"/>
    <property type="match status" value="1"/>
</dbReference>
<dbReference type="GO" id="GO:0098793">
    <property type="term" value="C:presynapse"/>
    <property type="evidence" value="ECO:0007669"/>
    <property type="project" value="GOC"/>
</dbReference>
<dbReference type="GO" id="GO:0005634">
    <property type="term" value="C:nucleus"/>
    <property type="evidence" value="ECO:0007669"/>
    <property type="project" value="TreeGrafter"/>
</dbReference>
<dbReference type="AlphaFoldDB" id="A0A7J6BP63"/>
<organism evidence="4 5">
    <name type="scientific">Onychostoma macrolepis</name>
    <dbReference type="NCBI Taxonomy" id="369639"/>
    <lineage>
        <taxon>Eukaryota</taxon>
        <taxon>Metazoa</taxon>
        <taxon>Chordata</taxon>
        <taxon>Craniata</taxon>
        <taxon>Vertebrata</taxon>
        <taxon>Euteleostomi</taxon>
        <taxon>Actinopterygii</taxon>
        <taxon>Neopterygii</taxon>
        <taxon>Teleostei</taxon>
        <taxon>Ostariophysi</taxon>
        <taxon>Cypriniformes</taxon>
        <taxon>Cyprinidae</taxon>
        <taxon>Acrossocheilinae</taxon>
        <taxon>Onychostoma</taxon>
    </lineage>
</organism>
<keyword evidence="5" id="KW-1185">Reference proteome</keyword>
<dbReference type="InterPro" id="IPR030381">
    <property type="entry name" value="G_DYNAMIN_dom"/>
</dbReference>
<reference evidence="4 5" key="1">
    <citation type="submission" date="2020-04" db="EMBL/GenBank/DDBJ databases">
        <title>Chromosome-level genome assembly of a cyprinid fish Onychostoma macrolepis by integration of Nanopore Sequencing, Bionano and Hi-C technology.</title>
        <authorList>
            <person name="Wang D."/>
        </authorList>
    </citation>
    <scope>NUCLEOTIDE SEQUENCE [LARGE SCALE GENOMIC DNA]</scope>
    <source>
        <strain evidence="4">SWU-2019</strain>
        <tissue evidence="4">Muscle</tissue>
    </source>
</reference>
<dbReference type="GO" id="GO:0031623">
    <property type="term" value="P:receptor internalization"/>
    <property type="evidence" value="ECO:0007669"/>
    <property type="project" value="TreeGrafter"/>
</dbReference>
<dbReference type="Pfam" id="PF00350">
    <property type="entry name" value="Dynamin_N"/>
    <property type="match status" value="1"/>
</dbReference>
<dbReference type="Gene3D" id="3.40.50.300">
    <property type="entry name" value="P-loop containing nucleotide triphosphate hydrolases"/>
    <property type="match status" value="1"/>
</dbReference>
<feature type="domain" description="Dynamin-type G" evidence="3">
    <location>
        <begin position="1"/>
        <end position="124"/>
    </location>
</feature>
<name>A0A7J6BP63_9TELE</name>
<dbReference type="GO" id="GO:0005737">
    <property type="term" value="C:cytoplasm"/>
    <property type="evidence" value="ECO:0007669"/>
    <property type="project" value="TreeGrafter"/>
</dbReference>
<evidence type="ECO:0000259" key="3">
    <source>
        <dbReference type="PROSITE" id="PS51718"/>
    </source>
</evidence>
<dbReference type="GO" id="GO:0005886">
    <property type="term" value="C:plasma membrane"/>
    <property type="evidence" value="ECO:0007669"/>
    <property type="project" value="TreeGrafter"/>
</dbReference>
<keyword evidence="1" id="KW-0547">Nucleotide-binding</keyword>
<dbReference type="GO" id="GO:0005874">
    <property type="term" value="C:microtubule"/>
    <property type="evidence" value="ECO:0007669"/>
    <property type="project" value="TreeGrafter"/>
</dbReference>
<dbReference type="GO" id="GO:0051607">
    <property type="term" value="P:defense response to virus"/>
    <property type="evidence" value="ECO:0007669"/>
    <property type="project" value="TreeGrafter"/>
</dbReference>
<dbReference type="GO" id="GO:0008017">
    <property type="term" value="F:microtubule binding"/>
    <property type="evidence" value="ECO:0007669"/>
    <property type="project" value="TreeGrafter"/>
</dbReference>
<proteinExistence type="predicted"/>
<dbReference type="PANTHER" id="PTHR11566">
    <property type="entry name" value="DYNAMIN"/>
    <property type="match status" value="1"/>
</dbReference>
<dbReference type="InterPro" id="IPR045063">
    <property type="entry name" value="Dynamin_N"/>
</dbReference>
<evidence type="ECO:0000256" key="2">
    <source>
        <dbReference type="ARBA" id="ARBA00023134"/>
    </source>
</evidence>
<evidence type="ECO:0000313" key="5">
    <source>
        <dbReference type="Proteomes" id="UP000579812"/>
    </source>
</evidence>
<accession>A0A7J6BP63</accession>
<evidence type="ECO:0000313" key="4">
    <source>
        <dbReference type="EMBL" id="KAF4095432.1"/>
    </source>
</evidence>
<dbReference type="GO" id="GO:0016185">
    <property type="term" value="P:synaptic vesicle budding from presynaptic endocytic zone membrane"/>
    <property type="evidence" value="ECO:0007669"/>
    <property type="project" value="TreeGrafter"/>
</dbReference>
<comment type="caution">
    <text evidence="4">The sequence shown here is derived from an EMBL/GenBank/DDBJ whole genome shotgun (WGS) entry which is preliminary data.</text>
</comment>
<dbReference type="PROSITE" id="PS51718">
    <property type="entry name" value="G_DYNAMIN_2"/>
    <property type="match status" value="1"/>
</dbReference>
<dbReference type="InterPro" id="IPR022812">
    <property type="entry name" value="Dynamin"/>
</dbReference>
<dbReference type="SMART" id="SM00053">
    <property type="entry name" value="DYNc"/>
    <property type="match status" value="1"/>
</dbReference>
<dbReference type="EMBL" id="JAAMOB010000025">
    <property type="protein sequence ID" value="KAF4095432.1"/>
    <property type="molecule type" value="Genomic_DNA"/>
</dbReference>
<dbReference type="GO" id="GO:0005525">
    <property type="term" value="F:GTP binding"/>
    <property type="evidence" value="ECO:0007669"/>
    <property type="project" value="UniProtKB-KW"/>
</dbReference>
<dbReference type="InterPro" id="IPR001401">
    <property type="entry name" value="Dynamin_GTPase"/>
</dbReference>
<dbReference type="PRINTS" id="PR00195">
    <property type="entry name" value="DYNAMIN"/>
</dbReference>
<evidence type="ECO:0000256" key="1">
    <source>
        <dbReference type="ARBA" id="ARBA00022741"/>
    </source>
</evidence>
<dbReference type="PANTHER" id="PTHR11566:SF225">
    <property type="entry name" value="INTERFERON-INDUCED GTP-BINDING PROTEIN MX-RELATED"/>
    <property type="match status" value="1"/>
</dbReference>
<dbReference type="InterPro" id="IPR027417">
    <property type="entry name" value="P-loop_NTPase"/>
</dbReference>
<protein>
    <recommendedName>
        <fullName evidence="3">Dynamin-type G domain-containing protein</fullName>
    </recommendedName>
</protein>
<gene>
    <name evidence="4" type="ORF">G5714_024510</name>
</gene>
<dbReference type="GO" id="GO:0003924">
    <property type="term" value="F:GTPase activity"/>
    <property type="evidence" value="ECO:0007669"/>
    <property type="project" value="InterPro"/>
</dbReference>
<keyword evidence="2" id="KW-0342">GTP-binding</keyword>
<dbReference type="Proteomes" id="UP000579812">
    <property type="component" value="Unassembled WGS sequence"/>
</dbReference>